<dbReference type="InterPro" id="IPR036680">
    <property type="entry name" value="SPOR-like_sf"/>
</dbReference>
<feature type="region of interest" description="Disordered" evidence="1">
    <location>
        <begin position="383"/>
        <end position="412"/>
    </location>
</feature>
<keyword evidence="4" id="KW-0614">Plasmid</keyword>
<dbReference type="RefSeq" id="WP_283656803.1">
    <property type="nucleotide sequence ID" value="NZ_CP123366.1"/>
</dbReference>
<dbReference type="GO" id="GO:0042834">
    <property type="term" value="F:peptidoglycan binding"/>
    <property type="evidence" value="ECO:0007669"/>
    <property type="project" value="InterPro"/>
</dbReference>
<feature type="region of interest" description="Disordered" evidence="1">
    <location>
        <begin position="424"/>
        <end position="445"/>
    </location>
</feature>
<geneLocation type="plasmid" evidence="4 5">
    <name>p15628A_320</name>
</geneLocation>
<dbReference type="InterPro" id="IPR007730">
    <property type="entry name" value="SPOR-like_dom"/>
</dbReference>
<evidence type="ECO:0000313" key="5">
    <source>
        <dbReference type="Proteomes" id="UP000682358"/>
    </source>
</evidence>
<name>A0AAJ6G013_PRORE</name>
<dbReference type="PANTHER" id="PTHR11102:SF160">
    <property type="entry name" value="ERAD-ASSOCIATED E3 UBIQUITIN-PROTEIN LIGASE COMPONENT HRD3"/>
    <property type="match status" value="1"/>
</dbReference>
<feature type="domain" description="SPOR" evidence="3">
    <location>
        <begin position="475"/>
        <end position="552"/>
    </location>
</feature>
<evidence type="ECO:0000259" key="3">
    <source>
        <dbReference type="PROSITE" id="PS51724"/>
    </source>
</evidence>
<dbReference type="InterPro" id="IPR011990">
    <property type="entry name" value="TPR-like_helical_dom_sf"/>
</dbReference>
<dbReference type="Proteomes" id="UP000682358">
    <property type="component" value="Plasmid p15628A_320"/>
</dbReference>
<dbReference type="Gene3D" id="3.30.70.1070">
    <property type="entry name" value="Sporulation related repeat"/>
    <property type="match status" value="1"/>
</dbReference>
<proteinExistence type="predicted"/>
<dbReference type="PROSITE" id="PS51724">
    <property type="entry name" value="SPOR"/>
    <property type="match status" value="1"/>
</dbReference>
<evidence type="ECO:0000313" key="4">
    <source>
        <dbReference type="EMBL" id="WHT95734.1"/>
    </source>
</evidence>
<protein>
    <submittedName>
        <fullName evidence="4">SPOR domain-containing protein</fullName>
    </submittedName>
</protein>
<dbReference type="InterPro" id="IPR050767">
    <property type="entry name" value="Sel1_AlgK"/>
</dbReference>
<organism evidence="4 5">
    <name type="scientific">Providencia rettgeri</name>
    <dbReference type="NCBI Taxonomy" id="587"/>
    <lineage>
        <taxon>Bacteria</taxon>
        <taxon>Pseudomonadati</taxon>
        <taxon>Pseudomonadota</taxon>
        <taxon>Gammaproteobacteria</taxon>
        <taxon>Enterobacterales</taxon>
        <taxon>Morganellaceae</taxon>
        <taxon>Providencia</taxon>
    </lineage>
</organism>
<dbReference type="AlphaFoldDB" id="A0AAJ6G013"/>
<evidence type="ECO:0000256" key="1">
    <source>
        <dbReference type="SAM" id="MobiDB-lite"/>
    </source>
</evidence>
<dbReference type="InterPro" id="IPR006597">
    <property type="entry name" value="Sel1-like"/>
</dbReference>
<dbReference type="PANTHER" id="PTHR11102">
    <property type="entry name" value="SEL-1-LIKE PROTEIN"/>
    <property type="match status" value="1"/>
</dbReference>
<accession>A0AAJ6G013</accession>
<sequence length="560" mass="61523">MKKTYRYIVLLALIMGQYAHAQERVSEEGDIPSIVPIPNRFTGCFVDESSESSCWQQMLSESNPAVRYDFGAHYANGDGVKQDFPKGRYWIHQAALKGYPLAQYNLGVMFFDGIGGTQSKECAVHWLNKAASADDETREMAQQALAALSELTAAAGMPKVYRVLTVKECEQLPEVVFPGWEIESIQVDAMPDDQHDTEEMEPSLDVPMTFSLGLDVLSENLLAAPNQDVQPLLIEPEPEPEPEVEVETNSPVSTFFREKMGQYFIGLGHQLLGQELKTEQKMAHHDSKDNTQLNTPVPAVHADESTVIESVNVTPEPMTAEATISTSISEGEPPEEPLFVARILDHPVGTVYDQLDVMAISPNAVDTKTPTETPEVEVAAPILKPSDAEPSDVPLASPADEPEKLAPPEKEETLLPAETNVVETEPKSAETVPMNTSAQVSEPAEVVAHEATKVTPRAVEKAAPRPLNLGGGIRSASKGHYTLQLSSASQAEPLQALAKRHKLTNYLVYETQRHGRRWYVLVYGEYTGMTQAKQALQQLPGALKKDTPWIRSLAHVQTEL</sequence>
<dbReference type="SUPFAM" id="SSF110997">
    <property type="entry name" value="Sporulation related repeat"/>
    <property type="match status" value="1"/>
</dbReference>
<dbReference type="SMART" id="SM00671">
    <property type="entry name" value="SEL1"/>
    <property type="match status" value="2"/>
</dbReference>
<dbReference type="Pfam" id="PF05036">
    <property type="entry name" value="SPOR"/>
    <property type="match status" value="1"/>
</dbReference>
<gene>
    <name evidence="4" type="ORF">KOF27_21185</name>
</gene>
<evidence type="ECO:0000256" key="2">
    <source>
        <dbReference type="SAM" id="SignalP"/>
    </source>
</evidence>
<dbReference type="SUPFAM" id="SSF81901">
    <property type="entry name" value="HCP-like"/>
    <property type="match status" value="1"/>
</dbReference>
<dbReference type="Gene3D" id="1.25.40.10">
    <property type="entry name" value="Tetratricopeptide repeat domain"/>
    <property type="match status" value="1"/>
</dbReference>
<dbReference type="EMBL" id="CP123373">
    <property type="protein sequence ID" value="WHT95734.1"/>
    <property type="molecule type" value="Genomic_DNA"/>
</dbReference>
<feature type="signal peptide" evidence="2">
    <location>
        <begin position="1"/>
        <end position="21"/>
    </location>
</feature>
<feature type="chain" id="PRO_5042532324" evidence="2">
    <location>
        <begin position="22"/>
        <end position="560"/>
    </location>
</feature>
<reference evidence="4" key="1">
    <citation type="submission" date="2023-04" db="EMBL/GenBank/DDBJ databases">
        <title>Co-integrate Col3M blaNDM-1-harbouring plasmids in clinical Providencia rettgeri isolates from Argentina.</title>
        <authorList>
            <person name="de Belder D."/>
            <person name="Martino F."/>
            <person name="Tijet N."/>
            <person name="Melano R.G."/>
            <person name="Faccone D."/>
            <person name="de Mendieta J.M."/>
            <person name="Rapoport M."/>
            <person name="Albornoz E."/>
            <person name="Petroni A."/>
            <person name="Tuduri E."/>
            <person name="Derdoy L."/>
            <person name="Cogut S."/>
            <person name="Errecalde L."/>
            <person name="Pasteran F."/>
            <person name="Corso A."/>
            <person name="Gomez S.A."/>
        </authorList>
    </citation>
    <scope>NUCLEOTIDE SEQUENCE</scope>
    <source>
        <strain evidence="4">PreM15628</strain>
        <plasmid evidence="4">p15628A_320</plasmid>
    </source>
</reference>
<dbReference type="Pfam" id="PF08238">
    <property type="entry name" value="Sel1"/>
    <property type="match status" value="2"/>
</dbReference>
<keyword evidence="2" id="KW-0732">Signal</keyword>
<feature type="compositionally biased region" description="Basic and acidic residues" evidence="1">
    <location>
        <begin position="401"/>
        <end position="412"/>
    </location>
</feature>